<evidence type="ECO:0000313" key="15">
    <source>
        <dbReference type="EMBL" id="KAF5314043.1"/>
    </source>
</evidence>
<feature type="compositionally biased region" description="Polar residues" evidence="13">
    <location>
        <begin position="810"/>
        <end position="825"/>
    </location>
</feature>
<proteinExistence type="inferred from homology"/>
<keyword evidence="11" id="KW-0206">Cytoskeleton</keyword>
<evidence type="ECO:0000256" key="2">
    <source>
        <dbReference type="ARBA" id="ARBA00004123"/>
    </source>
</evidence>
<dbReference type="InterPro" id="IPR036189">
    <property type="entry name" value="DCP2_BoxA_sf"/>
</dbReference>
<dbReference type="CDD" id="cd03672">
    <property type="entry name" value="NUDIX_Dcp2p_Nudt20"/>
    <property type="match status" value="1"/>
</dbReference>
<feature type="region of interest" description="Disordered" evidence="13">
    <location>
        <begin position="122"/>
        <end position="192"/>
    </location>
</feature>
<feature type="compositionally biased region" description="Polar residues" evidence="13">
    <location>
        <begin position="1645"/>
        <end position="1656"/>
    </location>
</feature>
<feature type="compositionally biased region" description="Basic and acidic residues" evidence="13">
    <location>
        <begin position="1027"/>
        <end position="1049"/>
    </location>
</feature>
<dbReference type="InterPro" id="IPR015797">
    <property type="entry name" value="NUDIX_hydrolase-like_dom_sf"/>
</dbReference>
<keyword evidence="10" id="KW-0464">Manganese</keyword>
<feature type="region of interest" description="Disordered" evidence="13">
    <location>
        <begin position="747"/>
        <end position="788"/>
    </location>
</feature>
<feature type="compositionally biased region" description="Polar residues" evidence="13">
    <location>
        <begin position="763"/>
        <end position="783"/>
    </location>
</feature>
<evidence type="ECO:0000256" key="5">
    <source>
        <dbReference type="ARBA" id="ARBA00010042"/>
    </source>
</evidence>
<comment type="similarity">
    <text evidence="4">Belongs to the Nudix hydrolase family. DCP2 subfamily.</text>
</comment>
<evidence type="ECO:0000256" key="7">
    <source>
        <dbReference type="ARBA" id="ARBA00022723"/>
    </source>
</evidence>
<feature type="region of interest" description="Disordered" evidence="13">
    <location>
        <begin position="1141"/>
        <end position="1181"/>
    </location>
</feature>
<feature type="compositionally biased region" description="Polar residues" evidence="13">
    <location>
        <begin position="924"/>
        <end position="938"/>
    </location>
</feature>
<evidence type="ECO:0000313" key="16">
    <source>
        <dbReference type="Proteomes" id="UP000541558"/>
    </source>
</evidence>
<dbReference type="GO" id="GO:0000290">
    <property type="term" value="P:deadenylation-dependent decapping of nuclear-transcribed mRNA"/>
    <property type="evidence" value="ECO:0007669"/>
    <property type="project" value="InterPro"/>
</dbReference>
<feature type="domain" description="Nudix hydrolase" evidence="14">
    <location>
        <begin position="1384"/>
        <end position="1513"/>
    </location>
</feature>
<evidence type="ECO:0000256" key="3">
    <source>
        <dbReference type="ARBA" id="ARBA00004186"/>
    </source>
</evidence>
<dbReference type="GO" id="GO:0000932">
    <property type="term" value="C:P-body"/>
    <property type="evidence" value="ECO:0007669"/>
    <property type="project" value="TreeGrafter"/>
</dbReference>
<dbReference type="PROSITE" id="PS00893">
    <property type="entry name" value="NUDIX_BOX"/>
    <property type="match status" value="1"/>
</dbReference>
<dbReference type="Pfam" id="PF03941">
    <property type="entry name" value="INCENP_ARK-bind"/>
    <property type="match status" value="1"/>
</dbReference>
<feature type="region of interest" description="Disordered" evidence="13">
    <location>
        <begin position="216"/>
        <end position="319"/>
    </location>
</feature>
<protein>
    <recommendedName>
        <fullName evidence="14">Nudix hydrolase domain-containing protein</fullName>
    </recommendedName>
</protein>
<evidence type="ECO:0000256" key="11">
    <source>
        <dbReference type="ARBA" id="ARBA00023212"/>
    </source>
</evidence>
<name>A0A8H5B010_9AGAR</name>
<feature type="compositionally biased region" description="Basic and acidic residues" evidence="13">
    <location>
        <begin position="276"/>
        <end position="285"/>
    </location>
</feature>
<evidence type="ECO:0000256" key="12">
    <source>
        <dbReference type="ARBA" id="ARBA00023242"/>
    </source>
</evidence>
<keyword evidence="6" id="KW-0963">Cytoplasm</keyword>
<dbReference type="Pfam" id="PF00293">
    <property type="entry name" value="NUDIX"/>
    <property type="match status" value="1"/>
</dbReference>
<feature type="compositionally biased region" description="Basic and acidic residues" evidence="13">
    <location>
        <begin position="434"/>
        <end position="445"/>
    </location>
</feature>
<feature type="compositionally biased region" description="Pro residues" evidence="13">
    <location>
        <begin position="512"/>
        <end position="525"/>
    </location>
</feature>
<feature type="compositionally biased region" description="Low complexity" evidence="13">
    <location>
        <begin position="1558"/>
        <end position="1567"/>
    </location>
</feature>
<sequence>MGTYGHGHVWDATLIRHQQRGSANNALTLSSVLKSQPAKAARKTMAQGNLLQWSNSIRFNMVNDSGRELFQQQVQSQGFSFLDSYLENILSGTKQDPLIDLVKTPGRRKALAKKPKTASKLGNPIVFSLGPTSDETQPPANSTPAPAHLSLEAETKKPAHSPIDSKPVETRPVLEETQTITEPVPTHDDIEPESEMDDIASTADYLTAVPVDQANLSVIAEDDEPAERSRTSIMIPREPSPKPNSNKRSSPDTTSAQGEPNSGPEPPTKVARMSSPKKEETHCDDTPAQYASRRSPSGASPSEYHSAQATPVSPVFSARKETKADVKKLLEDPKLVKEHQQSKEAAFVSQAMGMDTDFTVMTKRLSHDTEDTMDMQVPIRDAESTSKMSIPSLPEPMPLRKSMRVPRDPSVGPVMMGAATPGNPAGKRTSWLIKAREVHARDKTAKKSTVGTSFPPPALPGSLGKGSKRKSGDMDAPSTKVDEQEPKSKVAKHLEGDNPSSKVAESSKKASPAPPAPQEPSPVPPAQAEATPWEQTSPFGLFKNTVAGLFGKPAAKADGDVFSALAEAKAAAEARIAERNHQEDPQAVSTKAQDEQKEVAESNISTGRRSPMAVTDLFPSEGRVKQKGKAPEKHFQFSPAPKKKKDEPSSNRDSTSTTPPHSPPAASPSFAPPVAKAVFNKPMPVFVPPTGFPAPRPLPSPPSIKEYTFQPPTSSIFSSALGINSSFSFTKPKLPLTAQSTLESVQSQSQQVFDDDEVPAWMPTTQDTEYTDGFETQTGQNMNVCDEDDSWPIDEKLAAGVQWTFGAGMNDSTTWSTLPTQSTRGDTGPHNREKTTSSLRQGEPTENLSRHSEQGRPIPGAFDFDMDHKRQGEDGEPVANEDKELEEAVLGGVRLVTSSENKPTRPQSQMSMASSSSQDTQSQGGFLNQASKLLSSALGTGKKKPEVKKVMTKAAAAAKKQQEEADKKAVRLKEMENRRQQAIQKKGEEEKARQVEEERKMKEDIERRKREREEQAEKQRSVKPTPVKKDEESQTQKKPLVEKKPELKKTTSLSNMNKSQLKPALKSSILTKNSTYAGSSQAGPSSKPAEVSKLPKFAPSSSSNKGKAKAAQAMTEDELGQPSQLLHDQMVARAKAQIKAAKTEHLVPSESIELPDINSEYSDSDDEDRKRTYDPPDWAQSPDLREQLKAQASINPDDIFGAVRPLRMEEIFKTRTSRFRARTSSANWTGTDRLTVAEEKDYASRMGFNFRRHCGRTWDRMMCTARDEWLGVPLCVVAASGNLSLSSLPFSALYIMASSPSSPEISHTTGIETHAGFSYKDATEEEIMEDLTSHWFYEDFIREENRRCHSLPLKRFTAMMFAACPILQQWNHEEAFQKFMEYKTLVPVCGAIMLNEKWDKCVLVKGWKSSSGWGFPKGKINETEPEAVCAAREVLEETGYNLAGKINPEHYIETINNGQRVTLFIVPGVSEKFEFATKTRKEISRIEWFNLADLPGWRRNKHASGKFYLIAPFINPLKTFINTNKPRKSGRKAPPTPKVQPTPPHQVDAPTDSDTLHDSSSQSSSLDNGGPQTPSPQYTESSPAFVPAIAGQDVPVSTESLDPHFARLLSGLTLSSGPPLEDEKAAKSVPESTSLLQTIFNSVAPSANGEETTSSKPAPPPTQLSPPPAVHSPTESVDTVNNTTTSTTQLAAAAPRPISVSPALPTPTAPIPIAPDGNTFNPGQLTVSNASISPSISPRSPTFRKSTADISPYLARPMATEVPVSAKRLQQLALLESVANESARMTPKLRDHAPYAPGGASVFPPLPEGRFVPLYPQAPRDVRPMPPPYANPQYSPQSSDPFILRARTSQAMHRTGFHAPGSSSMNHNQLLSMINGTQRTGVGPLPPGPPPFPPSVAFNAGAPYPFGGPPQHPMNTMGPGGMSPLYPRQYDAYSQPQVPIPGPRPFTTVQNGPPNPSAGTLLSILNSSLPPTADPQFTRA</sequence>
<dbReference type="GO" id="GO:0030145">
    <property type="term" value="F:manganese ion binding"/>
    <property type="evidence" value="ECO:0007669"/>
    <property type="project" value="InterPro"/>
</dbReference>
<dbReference type="FunFam" id="3.90.79.10:FF:000003">
    <property type="entry name" value="M7GpppN-mRNA hydrolase isoform 2"/>
    <property type="match status" value="1"/>
</dbReference>
<feature type="compositionally biased region" description="Polar residues" evidence="13">
    <location>
        <begin position="1718"/>
        <end position="1730"/>
    </location>
</feature>
<comment type="caution">
    <text evidence="15">The sequence shown here is derived from an EMBL/GenBank/DDBJ whole genome shotgun (WGS) entry which is preliminary data.</text>
</comment>
<evidence type="ECO:0000256" key="1">
    <source>
        <dbReference type="ARBA" id="ARBA00001936"/>
    </source>
</evidence>
<dbReference type="InterPro" id="IPR020084">
    <property type="entry name" value="NUDIX_hydrolase_CS"/>
</dbReference>
<feature type="compositionally biased region" description="Polar residues" evidence="13">
    <location>
        <begin position="1068"/>
        <end position="1084"/>
    </location>
</feature>
<evidence type="ECO:0000256" key="13">
    <source>
        <dbReference type="SAM" id="MobiDB-lite"/>
    </source>
</evidence>
<feature type="region of interest" description="Disordered" evidence="13">
    <location>
        <begin position="808"/>
        <end position="1122"/>
    </location>
</feature>
<feature type="region of interest" description="Disordered" evidence="13">
    <location>
        <begin position="1933"/>
        <end position="1980"/>
    </location>
</feature>
<keyword evidence="9" id="KW-0694">RNA-binding</keyword>
<dbReference type="PANTHER" id="PTHR23114:SF17">
    <property type="entry name" value="M7GPPPN-MRNA HYDROLASE"/>
    <property type="match status" value="1"/>
</dbReference>
<feature type="compositionally biased region" description="Polar residues" evidence="13">
    <location>
        <begin position="130"/>
        <end position="144"/>
    </location>
</feature>
<gene>
    <name evidence="15" type="ORF">D9611_006800</name>
</gene>
<feature type="compositionally biased region" description="Low complexity" evidence="13">
    <location>
        <begin position="291"/>
        <end position="302"/>
    </location>
</feature>
<dbReference type="InterPro" id="IPR044099">
    <property type="entry name" value="Dcp2_NUDIX"/>
</dbReference>
<feature type="compositionally biased region" description="Polar residues" evidence="13">
    <location>
        <begin position="896"/>
        <end position="906"/>
    </location>
</feature>
<feature type="compositionally biased region" description="Polar residues" evidence="13">
    <location>
        <begin position="836"/>
        <end position="847"/>
    </location>
</feature>
<feature type="region of interest" description="Disordered" evidence="13">
    <location>
        <begin position="365"/>
        <end position="537"/>
    </location>
</feature>
<evidence type="ECO:0000256" key="10">
    <source>
        <dbReference type="ARBA" id="ARBA00023211"/>
    </source>
</evidence>
<dbReference type="InterPro" id="IPR007722">
    <property type="entry name" value="DCP2_BoxA"/>
</dbReference>
<dbReference type="InterPro" id="IPR000086">
    <property type="entry name" value="NUDIX_hydrolase_dom"/>
</dbReference>
<comment type="cofactor">
    <cofactor evidence="1">
        <name>Mn(2+)</name>
        <dbReference type="ChEBI" id="CHEBI:29035"/>
    </cofactor>
</comment>
<evidence type="ECO:0000256" key="9">
    <source>
        <dbReference type="ARBA" id="ARBA00022884"/>
    </source>
</evidence>
<feature type="compositionally biased region" description="Low complexity" evidence="13">
    <location>
        <begin position="1674"/>
        <end position="1688"/>
    </location>
</feature>
<dbReference type="GO" id="GO:0003723">
    <property type="term" value="F:RNA binding"/>
    <property type="evidence" value="ECO:0007669"/>
    <property type="project" value="UniProtKB-KW"/>
</dbReference>
<keyword evidence="16" id="KW-1185">Reference proteome</keyword>
<dbReference type="EMBL" id="JAACJK010000222">
    <property type="protein sequence ID" value="KAF5314043.1"/>
    <property type="molecule type" value="Genomic_DNA"/>
</dbReference>
<dbReference type="SUPFAM" id="SSF140586">
    <property type="entry name" value="Dcp2 domain-like"/>
    <property type="match status" value="1"/>
</dbReference>
<dbReference type="PANTHER" id="PTHR23114">
    <property type="entry name" value="M7GPPPN-MRNA HYDROLASE"/>
    <property type="match status" value="1"/>
</dbReference>
<feature type="region of interest" description="Disordered" evidence="13">
    <location>
        <begin position="1645"/>
        <end position="1745"/>
    </location>
</feature>
<feature type="compositionally biased region" description="Polar residues" evidence="13">
    <location>
        <begin position="1947"/>
        <end position="1970"/>
    </location>
</feature>
<feature type="compositionally biased region" description="Basic and acidic residues" evidence="13">
    <location>
        <begin position="480"/>
        <end position="496"/>
    </location>
</feature>
<dbReference type="GO" id="GO:0000184">
    <property type="term" value="P:nuclear-transcribed mRNA catabolic process, nonsense-mediated decay"/>
    <property type="evidence" value="ECO:0007669"/>
    <property type="project" value="InterPro"/>
</dbReference>
<evidence type="ECO:0000256" key="8">
    <source>
        <dbReference type="ARBA" id="ARBA00022801"/>
    </source>
</evidence>
<evidence type="ECO:0000259" key="14">
    <source>
        <dbReference type="PROSITE" id="PS51462"/>
    </source>
</evidence>
<feature type="region of interest" description="Disordered" evidence="13">
    <location>
        <begin position="570"/>
        <end position="673"/>
    </location>
</feature>
<feature type="compositionally biased region" description="Polar residues" evidence="13">
    <location>
        <begin position="1570"/>
        <end position="1582"/>
    </location>
</feature>
<dbReference type="SUPFAM" id="SSF55811">
    <property type="entry name" value="Nudix"/>
    <property type="match status" value="1"/>
</dbReference>
<feature type="compositionally biased region" description="Low complexity" evidence="13">
    <location>
        <begin position="1731"/>
        <end position="1741"/>
    </location>
</feature>
<comment type="similarity">
    <text evidence="5">Belongs to the INCENP family.</text>
</comment>
<dbReference type="SMART" id="SM01125">
    <property type="entry name" value="DCP2"/>
    <property type="match status" value="1"/>
</dbReference>
<accession>A0A8H5B010</accession>
<dbReference type="GO" id="GO:0005634">
    <property type="term" value="C:nucleus"/>
    <property type="evidence" value="ECO:0007669"/>
    <property type="project" value="UniProtKB-SubCell"/>
</dbReference>
<feature type="compositionally biased region" description="Pro residues" evidence="13">
    <location>
        <begin position="1704"/>
        <end position="1713"/>
    </location>
</feature>
<feature type="compositionally biased region" description="Low complexity" evidence="13">
    <location>
        <begin position="1098"/>
        <end position="1113"/>
    </location>
</feature>
<feature type="compositionally biased region" description="Basic and acidic residues" evidence="13">
    <location>
        <begin position="960"/>
        <end position="1020"/>
    </location>
</feature>
<keyword evidence="7" id="KW-0479">Metal-binding</keyword>
<dbReference type="PROSITE" id="PS51462">
    <property type="entry name" value="NUDIX"/>
    <property type="match status" value="1"/>
</dbReference>
<evidence type="ECO:0000256" key="4">
    <source>
        <dbReference type="ARBA" id="ARBA00005279"/>
    </source>
</evidence>
<comment type="subcellular location">
    <subcellularLocation>
        <location evidence="3">Cytoplasm</location>
        <location evidence="3">Cytoskeleton</location>
        <location evidence="3">Spindle</location>
    </subcellularLocation>
    <subcellularLocation>
        <location evidence="2">Nucleus</location>
    </subcellularLocation>
</comment>
<feature type="region of interest" description="Disordered" evidence="13">
    <location>
        <begin position="1521"/>
        <end position="1582"/>
    </location>
</feature>
<feature type="compositionally biased region" description="Pro residues" evidence="13">
    <location>
        <begin position="1534"/>
        <end position="1544"/>
    </location>
</feature>
<feature type="compositionally biased region" description="Basic and acidic residues" evidence="13">
    <location>
        <begin position="570"/>
        <end position="584"/>
    </location>
</feature>
<evidence type="ECO:0000256" key="6">
    <source>
        <dbReference type="ARBA" id="ARBA00022490"/>
    </source>
</evidence>
<dbReference type="GO" id="GO:0005819">
    <property type="term" value="C:spindle"/>
    <property type="evidence" value="ECO:0007669"/>
    <property type="project" value="UniProtKB-SubCell"/>
</dbReference>
<dbReference type="InterPro" id="IPR005635">
    <property type="entry name" value="Inner_centromere_prot_ARK-bd"/>
</dbReference>
<feature type="compositionally biased region" description="Low complexity" evidence="13">
    <location>
        <begin position="907"/>
        <end position="923"/>
    </location>
</feature>
<dbReference type="Gene3D" id="3.90.79.10">
    <property type="entry name" value="Nucleoside Triphosphate Pyrophosphohydrolase"/>
    <property type="match status" value="1"/>
</dbReference>
<keyword evidence="8" id="KW-0378">Hydrolase</keyword>
<dbReference type="OrthoDB" id="6123at2759"/>
<keyword evidence="12" id="KW-0539">Nucleus</keyword>
<dbReference type="Proteomes" id="UP000541558">
    <property type="component" value="Unassembled WGS sequence"/>
</dbReference>
<feature type="compositionally biased region" description="Pro residues" evidence="13">
    <location>
        <begin position="1657"/>
        <end position="1670"/>
    </location>
</feature>
<reference evidence="15 16" key="1">
    <citation type="journal article" date="2020" name="ISME J.">
        <title>Uncovering the hidden diversity of litter-decomposition mechanisms in mushroom-forming fungi.</title>
        <authorList>
            <person name="Floudas D."/>
            <person name="Bentzer J."/>
            <person name="Ahren D."/>
            <person name="Johansson T."/>
            <person name="Persson P."/>
            <person name="Tunlid A."/>
        </authorList>
    </citation>
    <scope>NUCLEOTIDE SEQUENCE [LARGE SCALE GENOMIC DNA]</scope>
    <source>
        <strain evidence="15 16">CBS 175.51</strain>
    </source>
</reference>
<dbReference type="Gene3D" id="1.10.10.1050">
    <property type="entry name" value="Dcp2, box A domain"/>
    <property type="match status" value="1"/>
</dbReference>
<organism evidence="15 16">
    <name type="scientific">Ephemerocybe angulata</name>
    <dbReference type="NCBI Taxonomy" id="980116"/>
    <lineage>
        <taxon>Eukaryota</taxon>
        <taxon>Fungi</taxon>
        <taxon>Dikarya</taxon>
        <taxon>Basidiomycota</taxon>
        <taxon>Agaricomycotina</taxon>
        <taxon>Agaricomycetes</taxon>
        <taxon>Agaricomycetidae</taxon>
        <taxon>Agaricales</taxon>
        <taxon>Agaricineae</taxon>
        <taxon>Psathyrellaceae</taxon>
        <taxon>Ephemerocybe</taxon>
    </lineage>
</organism>
<dbReference type="GO" id="GO:0140933">
    <property type="term" value="F:5'-(N(7)-methylguanosine 5'-triphospho)-[mRNA] hydrolase activity"/>
    <property type="evidence" value="ECO:0007669"/>
    <property type="project" value="InterPro"/>
</dbReference>
<dbReference type="Pfam" id="PF05026">
    <property type="entry name" value="DCP2"/>
    <property type="match status" value="1"/>
</dbReference>